<dbReference type="InterPro" id="IPR019415">
    <property type="entry name" value="FMP27_SW_RBG"/>
</dbReference>
<protein>
    <submittedName>
        <fullName evidence="8">11009_t:CDS:1</fullName>
    </submittedName>
</protein>
<evidence type="ECO:0000256" key="1">
    <source>
        <dbReference type="PROSITE-ProRule" id="PRU00117"/>
    </source>
</evidence>
<dbReference type="PROSITE" id="PS50084">
    <property type="entry name" value="KH_TYPE_1"/>
    <property type="match status" value="1"/>
</dbReference>
<evidence type="ECO:0000313" key="9">
    <source>
        <dbReference type="Proteomes" id="UP000789706"/>
    </source>
</evidence>
<feature type="compositionally biased region" description="Polar residues" evidence="3">
    <location>
        <begin position="2870"/>
        <end position="2883"/>
    </location>
</feature>
<feature type="region of interest" description="Disordered" evidence="3">
    <location>
        <begin position="2829"/>
        <end position="2883"/>
    </location>
</feature>
<dbReference type="InterPro" id="IPR004088">
    <property type="entry name" value="KH_dom_type_1"/>
</dbReference>
<feature type="coiled-coil region" evidence="2">
    <location>
        <begin position="2156"/>
        <end position="2190"/>
    </location>
</feature>
<evidence type="ECO:0000256" key="2">
    <source>
        <dbReference type="SAM" id="Coils"/>
    </source>
</evidence>
<dbReference type="SMART" id="SM01215">
    <property type="entry name" value="Fmp27_SW"/>
    <property type="match status" value="1"/>
</dbReference>
<evidence type="ECO:0000259" key="5">
    <source>
        <dbReference type="SMART" id="SM01214"/>
    </source>
</evidence>
<evidence type="ECO:0000259" key="7">
    <source>
        <dbReference type="SMART" id="SM01216"/>
    </source>
</evidence>
<feature type="domain" description="K Homology" evidence="4">
    <location>
        <begin position="22"/>
        <end position="89"/>
    </location>
</feature>
<dbReference type="SMART" id="SM01214">
    <property type="entry name" value="Fmp27_GFWDK"/>
    <property type="match status" value="1"/>
</dbReference>
<dbReference type="SMART" id="SM00322">
    <property type="entry name" value="KH"/>
    <property type="match status" value="1"/>
</dbReference>
<evidence type="ECO:0000313" key="8">
    <source>
        <dbReference type="EMBL" id="CAG8493785.1"/>
    </source>
</evidence>
<dbReference type="GO" id="GO:0003723">
    <property type="term" value="F:RNA binding"/>
    <property type="evidence" value="ECO:0007669"/>
    <property type="project" value="UniProtKB-UniRule"/>
</dbReference>
<dbReference type="InterPro" id="IPR019441">
    <property type="entry name" value="FMP27/BLTP2/Hobbit_GFWDK_RBG"/>
</dbReference>
<comment type="caution">
    <text evidence="8">The sequence shown here is derived from an EMBL/GenBank/DDBJ whole genome shotgun (WGS) entry which is preliminary data.</text>
</comment>
<dbReference type="CDD" id="cd00105">
    <property type="entry name" value="KH-I"/>
    <property type="match status" value="1"/>
</dbReference>
<gene>
    <name evidence="8" type="ORF">DEBURN_LOCUS4316</name>
</gene>
<dbReference type="Gene3D" id="3.30.1370.10">
    <property type="entry name" value="K Homology domain, type 1"/>
    <property type="match status" value="1"/>
</dbReference>
<dbReference type="PANTHER" id="PTHR15678">
    <property type="entry name" value="ANTIGEN MLAA-22-RELATED"/>
    <property type="match status" value="1"/>
</dbReference>
<dbReference type="InterPro" id="IPR004087">
    <property type="entry name" value="KH_dom"/>
</dbReference>
<evidence type="ECO:0000256" key="3">
    <source>
        <dbReference type="SAM" id="MobiDB-lite"/>
    </source>
</evidence>
<dbReference type="PANTHER" id="PTHR15678:SF6">
    <property type="entry name" value="BRIDGE-LIKE LIPID TRANSFER PROTEIN FAMILY MEMBER 2"/>
    <property type="match status" value="1"/>
</dbReference>
<feature type="domain" description="FMP27 SW motif-containing RBG unit" evidence="6">
    <location>
        <begin position="1443"/>
        <end position="1535"/>
    </location>
</feature>
<feature type="domain" description="FMP27 WPPW motif-containing RBG unit" evidence="7">
    <location>
        <begin position="2002"/>
        <end position="2498"/>
    </location>
</feature>
<dbReference type="SUPFAM" id="SSF54791">
    <property type="entry name" value="Eukaryotic type KH-domain (KH-domain type I)"/>
    <property type="match status" value="1"/>
</dbReference>
<proteinExistence type="predicted"/>
<feature type="region of interest" description="Disordered" evidence="3">
    <location>
        <begin position="1378"/>
        <end position="1397"/>
    </location>
</feature>
<dbReference type="Pfam" id="PF10344">
    <property type="entry name" value="Hobbit"/>
    <property type="match status" value="1"/>
</dbReference>
<dbReference type="InterPro" id="IPR036612">
    <property type="entry name" value="KH_dom_type_1_sf"/>
</dbReference>
<dbReference type="EMBL" id="CAJVPK010000321">
    <property type="protein sequence ID" value="CAG8493785.1"/>
    <property type="molecule type" value="Genomic_DNA"/>
</dbReference>
<dbReference type="InterPro" id="IPR045167">
    <property type="entry name" value="Hobbit"/>
</dbReference>
<feature type="region of interest" description="Disordered" evidence="3">
    <location>
        <begin position="3046"/>
        <end position="3067"/>
    </location>
</feature>
<evidence type="ECO:0000259" key="6">
    <source>
        <dbReference type="SMART" id="SM01215"/>
    </source>
</evidence>
<feature type="compositionally biased region" description="Low complexity" evidence="3">
    <location>
        <begin position="1388"/>
        <end position="1397"/>
    </location>
</feature>
<feature type="region of interest" description="Disordered" evidence="3">
    <location>
        <begin position="2995"/>
        <end position="3015"/>
    </location>
</feature>
<feature type="domain" description="FMP27/BLTP2/Hobbit GFWDK motif-containing RBG unit" evidence="5">
    <location>
        <begin position="1553"/>
        <end position="1710"/>
    </location>
</feature>
<organism evidence="8 9">
    <name type="scientific">Diversispora eburnea</name>
    <dbReference type="NCBI Taxonomy" id="1213867"/>
    <lineage>
        <taxon>Eukaryota</taxon>
        <taxon>Fungi</taxon>
        <taxon>Fungi incertae sedis</taxon>
        <taxon>Mucoromycota</taxon>
        <taxon>Glomeromycotina</taxon>
        <taxon>Glomeromycetes</taxon>
        <taxon>Diversisporales</taxon>
        <taxon>Diversisporaceae</taxon>
        <taxon>Diversispora</taxon>
    </lineage>
</organism>
<dbReference type="SMART" id="SM01216">
    <property type="entry name" value="Fmp27_WPPW"/>
    <property type="match status" value="1"/>
</dbReference>
<dbReference type="Pfam" id="PF00013">
    <property type="entry name" value="KH_1"/>
    <property type="match status" value="1"/>
</dbReference>
<name>A0A9N8WPM4_9GLOM</name>
<accession>A0A9N8WPM4</accession>
<dbReference type="InterPro" id="IPR019449">
    <property type="entry name" value="FMP27_WPPW_RBG"/>
</dbReference>
<keyword evidence="1" id="KW-0694">RNA-binding</keyword>
<reference evidence="8" key="1">
    <citation type="submission" date="2021-06" db="EMBL/GenBank/DDBJ databases">
        <authorList>
            <person name="Kallberg Y."/>
            <person name="Tangrot J."/>
            <person name="Rosling A."/>
        </authorList>
    </citation>
    <scope>NUCLEOTIDE SEQUENCE</scope>
    <source>
        <strain evidence="8">AZ414A</strain>
    </source>
</reference>
<keyword evidence="2" id="KW-0175">Coiled coil</keyword>
<sequence>MATFKQNLYINRKEGIRDIFNKDNEEIMYIPDGLGPYVIGARGSNIKRIKELSGAKIHVDLGSPRPSAKIYGTSLQRDRAKTLINESIARTSVNPTIGFTLLELNDIENVKDAKYRFLKFVENDGNKDKYVDDRYVNIPKYFVERIKDTGKKTILRTRNAESIQSAIDNLADQLSNDLILQQPLLESGGFGTSDKFDECLGKVSELLKEFNDPFDSNEDSNLECNQIQFHIFFGRQTFTKIKSDMIFDVKDWCKFTRRATNGINGIGTSFTHHMLQIWNNIDVIREKFGLKSDLREDKRSISILYMHNGQRRKMKLHWCKEEKLWKAMKAAADIRRYAIIDLISGTEDSDLRFMIKTQRNVFVDQKLKQIIREIQAERLIPGEQGMWFRLNDFDGKLDCIGVRQKIRKKCYRNHEFKITIATTQQEIKGQNNDQITFEDNISLKNIYWQRDNQEMHKSPKMIFDEEVGFRSIHDTIKFAREYYENYCTRHMLLIDDFSHKETLYYYGSPRVYNTRKRDPEPAIPKEKKRRTSLIVVVPQKAWWSSVGVIKYIIAKLSAIPLQFFISGIANYVDVHITSVNILVEDLGQFDIKGISLGMVFYVENTKISLPNQCQRQRQRLSRQNSQEHSIRNGRHVFSNKVLGIDSIIHLVNSIQKSMPKKKSKNEIYNNINNNISDTCTMKTSLKRKKTPLEYLKMFIIDFQSINIEYNFMNLEMNHSDSENFHSLSSHSSRFSILAISISLERIINENVFIPIIPKIKSIIFEETVFPLDLKLFLMIDSIYCDITDKKGTIKPLEVDKIVGEINFSKPIIRTEEYNPNSLSIIGKLDIVSPEVIIFLDHLDTIDKILNNFTKNQKLRDIPKLIITISVINPRIKLTGISPKENLNLSQITFGFQDILFDMNGDYTELNDLPEAKLKRETSRRYSKGWAPPEFSLVYNLVASLRTRRMRICTLESDFLYNHSWEINFASSTLGIISCYLNKEELISFAAFLEMETIQMDFNWLFDGFEIQICEKNTFTIIQRLINEISKRNQKALLVHISFNSINIKIAEIDSYVNKSTSRGVDIKFQGIAIDYRGSRASIDPTQYCNDRITLGLSIHENNDFPFESGGIFRGFVKDFKVTPILALWDLELLKNTIPLLHIPEIKIRSDLNVEYKKDDYDFVLKSNVKIHESSDHSLSLKANLLIDHINFSVELPENIKLFTRMNIVKYRFSSSDDHIFIVKRIQIFGTSPVEKELWDELINVEHIKICLMDDDTKCVPVTNKMIRIQADAIHVRIPYKYVLADVTDNAANLVKAVKYLQQRVLNPDQLYTLEPEEEGPKMLPTIQLKVNIVTFRMEDDPFEGKLSSIRKFGCLEQQARLEREDAFEAKVESIKSQEYTHSTKSEESLSTVDSDISSSAKNEEVHISDLKEEISDSHSYSKKSSFNNFRAQPSSKANISVDKARAALDLYNSRNWIKYVKTAYKSTKPKLQHDESRISLPISVTVPSQHPALFRVTIEKFILTLSTPLFPIEELPQYLNKIGKDLPLDTKFTLLIPMHLNCNFKEAWTEIRDYPLPLVHIPSTDTYNGKRPYSCSIGGNLVIGEELQGLESVRKVVVKIISPHDVKGDDIAYDIIVPRTVSPVKIYSDLHIKVNTSRPTVIAWSISMQSALQDVAKVADSFTKPNPDPSESIGFWDKMRLMMHIQILMDFIGTGDVQFFSKGTRDPYLITGQGAGFALCWSKNVKIKLGYANDQNEVLQVDSEEFTLAIPNLSVILADGSLSPDNARLKSKEVNFDSHIGSETSTIKTQSSINSTNVTNTTSTTNTLYYEDQNCRFLKRIMKLCGGVRYGMGCHFNRSCRQNPGRCNKCDGEGKCRYKNFIPHFQIITRMPEYAVAPEGEVYDSFKNFRSDVIHLFISVTCPLESNESDDVVKEKTMQNSIQFSPKALHHGLSWGSLFDPAMSIPIRQGDLFPSLELPSPKLGKFLQSIKVKICVGNLFLSHFYRENSFYDPLGDRTDIVGIKAKIGRFKHDLHLRMQENIIILDGKELKSRGITLHEAEIDLNNLDVRGIAVRYKDENGSSPFADEDDEILQRKFQLGKDEDFLTMNVEDEPWIDEEDYVELDLELPKVEPGVRVLPFLRSPQMNYYKRPDKQETEGEKKSDQETHVCIMGQARDAREVQLDFLNDRLNQINQEIAHQTKLLAEIEEKRINEDQDLQDEVSVIQEAIKSLSKKRRHVQDYVNQLEGNSSNTNNYKLDSDFNEHENDDIEFNSPLRADLHGHFGNCFVIHNAKTIWNNSLRNLIYKLWDLVERHQGLTYYMSMSAVKFIRDMQKNIRQGMEREEYEKSLQEDSDPIDANYYNFDAHMAAEMLRKLVGEKNINFVVPNETITKQGNDEDSFKNSHDDIPIGYSLWKKYIVQLMNSQINFQSDKNPNDSIVMCVERTQLKTFSIVENWSEGDFINEVVKTRTFFGLDNAQFFTSSKDDFSSDFSRILSANNYGSKGNENWPVWVPIEALLSRRNCLPFQRIVKRTSARMQYDKFNNLRIKGSDLKKDDSNQDSEKTGLEDLDKDDFDKRIDLWYIDFPNIKLSATSDQYCTLFDVVTDLLMYREPAKKERSEQLNAILLAADLNNLDGAAERVMALQEKIRKFEYIRHQFEFLPENLDENLLDEFRIIDVELISAQEELCLLMEAITLSQDQNQKAESKIPLKFVVTADEVTWTMQDSNKNPFCEWALSNAHFVWMTKEGNSNLNILEVDHVLVENKLPSPFYEELICPYITDSRRPVDFSRHKMIRVYWSMMEPVAGIDIVDHLEVNMFPIKFQMQYDVNKLIMMYIFPEKRKSYINTEANEETVENNRNNRSPIKRTSIESSEQINKIPKSSIEDETINESQENASEVDTVEGSSFSAKKSLSKQFNEDKSYELELMKTRASQNRTFVYIKVPTKEKNLEDLYDFVIRMPVLEYRNKTWSWLDFLEQLKKDALRTILFHSPALLKEKLTGQRRVRPAISTNEDIINSSDPISPNSVSNSPISPISPISITTTNRSINELSDDKMNDSDILDKALIDSDKMKEKQRRSGKNSSLGEINVYSHQDNNDIALSSINSSSEQINSEIEQKKKLLLGRLYNETRTQHF</sequence>
<dbReference type="OrthoDB" id="1562405at2759"/>
<dbReference type="Proteomes" id="UP000789706">
    <property type="component" value="Unassembled WGS sequence"/>
</dbReference>
<keyword evidence="9" id="KW-1185">Reference proteome</keyword>
<evidence type="ECO:0000259" key="4">
    <source>
        <dbReference type="SMART" id="SM00322"/>
    </source>
</evidence>